<dbReference type="Gene3D" id="1.10.10.60">
    <property type="entry name" value="Homeodomain-like"/>
    <property type="match status" value="1"/>
</dbReference>
<dbReference type="CDD" id="cd00086">
    <property type="entry name" value="homeodomain"/>
    <property type="match status" value="1"/>
</dbReference>
<feature type="domain" description="Homeobox" evidence="5">
    <location>
        <begin position="125"/>
        <end position="185"/>
    </location>
</feature>
<comment type="caution">
    <text evidence="6">The sequence shown here is derived from an EMBL/GenBank/DDBJ whole genome shotgun (WGS) entry which is preliminary data.</text>
</comment>
<dbReference type="InterPro" id="IPR050394">
    <property type="entry name" value="Homeobox_NK-like"/>
</dbReference>
<dbReference type="GO" id="GO:0000981">
    <property type="term" value="F:DNA-binding transcription factor activity, RNA polymerase II-specific"/>
    <property type="evidence" value="ECO:0007669"/>
    <property type="project" value="TreeGrafter"/>
</dbReference>
<dbReference type="PROSITE" id="PS50071">
    <property type="entry name" value="HOMEOBOX_2"/>
    <property type="match status" value="1"/>
</dbReference>
<dbReference type="OrthoDB" id="6268633at2759"/>
<feature type="compositionally biased region" description="Polar residues" evidence="4">
    <location>
        <begin position="100"/>
        <end position="125"/>
    </location>
</feature>
<dbReference type="EMBL" id="UYJE01010051">
    <property type="protein sequence ID" value="VDI79293.1"/>
    <property type="molecule type" value="Genomic_DNA"/>
</dbReference>
<evidence type="ECO:0000256" key="1">
    <source>
        <dbReference type="ARBA" id="ARBA00004123"/>
    </source>
</evidence>
<dbReference type="PANTHER" id="PTHR24340">
    <property type="entry name" value="HOMEOBOX PROTEIN NKX"/>
    <property type="match status" value="1"/>
</dbReference>
<evidence type="ECO:0000256" key="3">
    <source>
        <dbReference type="RuleBase" id="RU000682"/>
    </source>
</evidence>
<keyword evidence="2 3" id="KW-0238">DNA-binding</keyword>
<dbReference type="AlphaFoldDB" id="A0A8B6HIG3"/>
<dbReference type="GO" id="GO:0030154">
    <property type="term" value="P:cell differentiation"/>
    <property type="evidence" value="ECO:0007669"/>
    <property type="project" value="TreeGrafter"/>
</dbReference>
<protein>
    <submittedName>
        <fullName evidence="6">BarH-like</fullName>
    </submittedName>
</protein>
<name>A0A8B6HIG3_MYTGA</name>
<gene>
    <name evidence="6" type="ORF">MGAL_10B094225</name>
</gene>
<dbReference type="InterPro" id="IPR001356">
    <property type="entry name" value="HD"/>
</dbReference>
<accession>A0A8B6HIG3</accession>
<sequence>MTRAAHCQSVFKLQTTSILSNMAYKPNASAKMSFNIEELSKSSRISETICTDAVVNNIHEIYLPSSSQSCKAEMNLPLTYSTQYQRNRLDDLSHSGDNSFPCTDSTSRDCTSPGSCSDDSVTSDQQPKRARTIFTNSQLMELERYYSNSKYLQIEDRPKLAKKLKLSQHKIKWWFQNRRMKEKRHIKSTSYNSPRELSQFVGVGKPGPRMLTLESNENISSQSYSAFPVLSPYMPAMSSLKFVYPGYSQQFYRS</sequence>
<dbReference type="Pfam" id="PF00046">
    <property type="entry name" value="Homeodomain"/>
    <property type="match status" value="1"/>
</dbReference>
<evidence type="ECO:0000313" key="7">
    <source>
        <dbReference type="Proteomes" id="UP000596742"/>
    </source>
</evidence>
<keyword evidence="2 3" id="KW-0539">Nucleus</keyword>
<dbReference type="GO" id="GO:0000978">
    <property type="term" value="F:RNA polymerase II cis-regulatory region sequence-specific DNA binding"/>
    <property type="evidence" value="ECO:0007669"/>
    <property type="project" value="TreeGrafter"/>
</dbReference>
<dbReference type="Proteomes" id="UP000596742">
    <property type="component" value="Unassembled WGS sequence"/>
</dbReference>
<comment type="subcellular location">
    <subcellularLocation>
        <location evidence="1 2 3">Nucleus</location>
    </subcellularLocation>
</comment>
<dbReference type="SUPFAM" id="SSF46689">
    <property type="entry name" value="Homeodomain-like"/>
    <property type="match status" value="1"/>
</dbReference>
<reference evidence="6" key="1">
    <citation type="submission" date="2018-11" db="EMBL/GenBank/DDBJ databases">
        <authorList>
            <person name="Alioto T."/>
            <person name="Alioto T."/>
        </authorList>
    </citation>
    <scope>NUCLEOTIDE SEQUENCE</scope>
</reference>
<dbReference type="SMART" id="SM00389">
    <property type="entry name" value="HOX"/>
    <property type="match status" value="1"/>
</dbReference>
<keyword evidence="7" id="KW-1185">Reference proteome</keyword>
<evidence type="ECO:0000256" key="2">
    <source>
        <dbReference type="PROSITE-ProRule" id="PRU00108"/>
    </source>
</evidence>
<evidence type="ECO:0000259" key="5">
    <source>
        <dbReference type="PROSITE" id="PS50071"/>
    </source>
</evidence>
<dbReference type="InterPro" id="IPR009057">
    <property type="entry name" value="Homeodomain-like_sf"/>
</dbReference>
<feature type="DNA-binding region" description="Homeobox" evidence="2">
    <location>
        <begin position="127"/>
        <end position="186"/>
    </location>
</feature>
<proteinExistence type="predicted"/>
<evidence type="ECO:0000313" key="6">
    <source>
        <dbReference type="EMBL" id="VDI79293.1"/>
    </source>
</evidence>
<dbReference type="GO" id="GO:0005634">
    <property type="term" value="C:nucleus"/>
    <property type="evidence" value="ECO:0007669"/>
    <property type="project" value="UniProtKB-SubCell"/>
</dbReference>
<evidence type="ECO:0000256" key="4">
    <source>
        <dbReference type="SAM" id="MobiDB-lite"/>
    </source>
</evidence>
<keyword evidence="2 3" id="KW-0371">Homeobox</keyword>
<organism evidence="6 7">
    <name type="scientific">Mytilus galloprovincialis</name>
    <name type="common">Mediterranean mussel</name>
    <dbReference type="NCBI Taxonomy" id="29158"/>
    <lineage>
        <taxon>Eukaryota</taxon>
        <taxon>Metazoa</taxon>
        <taxon>Spiralia</taxon>
        <taxon>Lophotrochozoa</taxon>
        <taxon>Mollusca</taxon>
        <taxon>Bivalvia</taxon>
        <taxon>Autobranchia</taxon>
        <taxon>Pteriomorphia</taxon>
        <taxon>Mytilida</taxon>
        <taxon>Mytiloidea</taxon>
        <taxon>Mytilidae</taxon>
        <taxon>Mytilinae</taxon>
        <taxon>Mytilus</taxon>
    </lineage>
</organism>
<feature type="region of interest" description="Disordered" evidence="4">
    <location>
        <begin position="100"/>
        <end position="128"/>
    </location>
</feature>